<dbReference type="PANTHER" id="PTHR15887:SF1">
    <property type="entry name" value="TRANSMEMBRANE PROTEIN 69"/>
    <property type="match status" value="1"/>
</dbReference>
<reference evidence="2" key="1">
    <citation type="submission" date="2017-08" db="EMBL/GenBank/DDBJ databases">
        <authorList>
            <person name="Polle J.E."/>
            <person name="Barry K."/>
            <person name="Cushman J."/>
            <person name="Schmutz J."/>
            <person name="Tran D."/>
            <person name="Hathwaick L.T."/>
            <person name="Yim W.C."/>
            <person name="Jenkins J."/>
            <person name="Mckie-Krisberg Z.M."/>
            <person name="Prochnik S."/>
            <person name="Lindquist E."/>
            <person name="Dockter R.B."/>
            <person name="Adam C."/>
            <person name="Molina H."/>
            <person name="Bunkerborg J."/>
            <person name="Jin E."/>
            <person name="Buchheim M."/>
            <person name="Magnuson J."/>
        </authorList>
    </citation>
    <scope>NUCLEOTIDE SEQUENCE</scope>
    <source>
        <strain evidence="2">CCAP 19/18</strain>
    </source>
</reference>
<feature type="transmembrane region" description="Helical" evidence="1">
    <location>
        <begin position="12"/>
        <end position="31"/>
    </location>
</feature>
<keyword evidence="1" id="KW-0812">Transmembrane</keyword>
<dbReference type="Pfam" id="PF11911">
    <property type="entry name" value="DUF3429"/>
    <property type="match status" value="1"/>
</dbReference>
<gene>
    <name evidence="2" type="ORF">DUNSADRAFT_9233</name>
</gene>
<keyword evidence="3" id="KW-1185">Reference proteome</keyword>
<dbReference type="EMBL" id="MU069770">
    <property type="protein sequence ID" value="KAF5834203.1"/>
    <property type="molecule type" value="Genomic_DNA"/>
</dbReference>
<keyword evidence="1" id="KW-0472">Membrane</keyword>
<evidence type="ECO:0000256" key="1">
    <source>
        <dbReference type="SAM" id="Phobius"/>
    </source>
</evidence>
<protein>
    <submittedName>
        <fullName evidence="2">Uncharacterized protein</fullName>
    </submittedName>
</protein>
<evidence type="ECO:0000313" key="2">
    <source>
        <dbReference type="EMBL" id="KAF5834203.1"/>
    </source>
</evidence>
<sequence length="167" mass="18055">MGSWADKAAHAQVVYGAIICSFLGAVHWGSAMSTMSVATNSAKARAAMNERYMWSIVPSLAAWPIVFMDTGPGSLAAALLLHYASAWSSSHLRQFSTWAAAVLTLRLGFEKPRGKDIKRAEERIKEEDEKAAAEAAEAQAEAAALLVEQAAPVAEQAVPKRRKGWLW</sequence>
<name>A0ABQ7GI45_DUNSA</name>
<organism evidence="2 3">
    <name type="scientific">Dunaliella salina</name>
    <name type="common">Green alga</name>
    <name type="synonym">Protococcus salinus</name>
    <dbReference type="NCBI Taxonomy" id="3046"/>
    <lineage>
        <taxon>Eukaryota</taxon>
        <taxon>Viridiplantae</taxon>
        <taxon>Chlorophyta</taxon>
        <taxon>core chlorophytes</taxon>
        <taxon>Chlorophyceae</taxon>
        <taxon>CS clade</taxon>
        <taxon>Chlamydomonadales</taxon>
        <taxon>Dunaliellaceae</taxon>
        <taxon>Dunaliella</taxon>
    </lineage>
</organism>
<dbReference type="Proteomes" id="UP000815325">
    <property type="component" value="Unassembled WGS sequence"/>
</dbReference>
<comment type="caution">
    <text evidence="2">The sequence shown here is derived from an EMBL/GenBank/DDBJ whole genome shotgun (WGS) entry which is preliminary data.</text>
</comment>
<proteinExistence type="predicted"/>
<dbReference type="PANTHER" id="PTHR15887">
    <property type="entry name" value="TRANSMEMBRANE PROTEIN 69"/>
    <property type="match status" value="1"/>
</dbReference>
<dbReference type="InterPro" id="IPR021836">
    <property type="entry name" value="DUF3429"/>
</dbReference>
<evidence type="ECO:0000313" key="3">
    <source>
        <dbReference type="Proteomes" id="UP000815325"/>
    </source>
</evidence>
<accession>A0ABQ7GI45</accession>
<keyword evidence="1" id="KW-1133">Transmembrane helix</keyword>